<dbReference type="PROSITE" id="PS50013">
    <property type="entry name" value="CHROMO_2"/>
    <property type="match status" value="1"/>
</dbReference>
<feature type="region of interest" description="Disordered" evidence="1">
    <location>
        <begin position="540"/>
        <end position="571"/>
    </location>
</feature>
<feature type="compositionally biased region" description="Basic residues" evidence="1">
    <location>
        <begin position="187"/>
        <end position="196"/>
    </location>
</feature>
<feature type="compositionally biased region" description="Low complexity" evidence="1">
    <location>
        <begin position="276"/>
        <end position="294"/>
    </location>
</feature>
<gene>
    <name evidence="3" type="ORF">SISSUDRAFT_1057441</name>
</gene>
<dbReference type="EMBL" id="KV428006">
    <property type="protein sequence ID" value="KZT43929.1"/>
    <property type="molecule type" value="Genomic_DNA"/>
</dbReference>
<proteinExistence type="predicted"/>
<dbReference type="STRING" id="1314776.A0A166IP40"/>
<protein>
    <recommendedName>
        <fullName evidence="2">Chromo domain-containing protein</fullName>
    </recommendedName>
</protein>
<dbReference type="InterPro" id="IPR016197">
    <property type="entry name" value="Chromo-like_dom_sf"/>
</dbReference>
<dbReference type="OrthoDB" id="433924at2759"/>
<feature type="compositionally biased region" description="Low complexity" evidence="1">
    <location>
        <begin position="212"/>
        <end position="224"/>
    </location>
</feature>
<keyword evidence="4" id="KW-1185">Reference proteome</keyword>
<feature type="compositionally biased region" description="Polar residues" evidence="1">
    <location>
        <begin position="515"/>
        <end position="526"/>
    </location>
</feature>
<accession>A0A166IP40</accession>
<dbReference type="SUPFAM" id="SSF54160">
    <property type="entry name" value="Chromo domain-like"/>
    <property type="match status" value="1"/>
</dbReference>
<dbReference type="InterPro" id="IPR000953">
    <property type="entry name" value="Chromo/chromo_shadow_dom"/>
</dbReference>
<evidence type="ECO:0000259" key="2">
    <source>
        <dbReference type="PROSITE" id="PS50013"/>
    </source>
</evidence>
<dbReference type="Proteomes" id="UP000076798">
    <property type="component" value="Unassembled WGS sequence"/>
</dbReference>
<feature type="compositionally biased region" description="Basic residues" evidence="1">
    <location>
        <begin position="250"/>
        <end position="261"/>
    </location>
</feature>
<feature type="region of interest" description="Disordered" evidence="1">
    <location>
        <begin position="441"/>
        <end position="526"/>
    </location>
</feature>
<name>A0A166IP40_9AGAM</name>
<evidence type="ECO:0000313" key="3">
    <source>
        <dbReference type="EMBL" id="KZT43929.1"/>
    </source>
</evidence>
<feature type="compositionally biased region" description="Polar residues" evidence="1">
    <location>
        <begin position="334"/>
        <end position="356"/>
    </location>
</feature>
<feature type="compositionally biased region" description="Polar residues" evidence="1">
    <location>
        <begin position="387"/>
        <end position="402"/>
    </location>
</feature>
<feature type="domain" description="Chromo" evidence="2">
    <location>
        <begin position="33"/>
        <end position="79"/>
    </location>
</feature>
<feature type="region of interest" description="Disordered" evidence="1">
    <location>
        <begin position="112"/>
        <end position="414"/>
    </location>
</feature>
<feature type="compositionally biased region" description="Polar residues" evidence="1">
    <location>
        <begin position="124"/>
        <end position="143"/>
    </location>
</feature>
<feature type="compositionally biased region" description="Low complexity" evidence="1">
    <location>
        <begin position="235"/>
        <end position="245"/>
    </location>
</feature>
<dbReference type="AlphaFoldDB" id="A0A166IP40"/>
<dbReference type="Gene3D" id="2.40.50.40">
    <property type="match status" value="1"/>
</dbReference>
<dbReference type="GO" id="GO:0006338">
    <property type="term" value="P:chromatin remodeling"/>
    <property type="evidence" value="ECO:0007669"/>
    <property type="project" value="UniProtKB-ARBA"/>
</dbReference>
<reference evidence="3 4" key="1">
    <citation type="journal article" date="2016" name="Mol. Biol. Evol.">
        <title>Comparative Genomics of Early-Diverging Mushroom-Forming Fungi Provides Insights into the Origins of Lignocellulose Decay Capabilities.</title>
        <authorList>
            <person name="Nagy L.G."/>
            <person name="Riley R."/>
            <person name="Tritt A."/>
            <person name="Adam C."/>
            <person name="Daum C."/>
            <person name="Floudas D."/>
            <person name="Sun H."/>
            <person name="Yadav J.S."/>
            <person name="Pangilinan J."/>
            <person name="Larsson K.H."/>
            <person name="Matsuura K."/>
            <person name="Barry K."/>
            <person name="Labutti K."/>
            <person name="Kuo R."/>
            <person name="Ohm R.A."/>
            <person name="Bhattacharya S.S."/>
            <person name="Shirouzu T."/>
            <person name="Yoshinaga Y."/>
            <person name="Martin F.M."/>
            <person name="Grigoriev I.V."/>
            <person name="Hibbett D.S."/>
        </authorList>
    </citation>
    <scope>NUCLEOTIDE SEQUENCE [LARGE SCALE GENOMIC DNA]</scope>
    <source>
        <strain evidence="3 4">HHB10207 ss-3</strain>
    </source>
</reference>
<organism evidence="3 4">
    <name type="scientific">Sistotremastrum suecicum HHB10207 ss-3</name>
    <dbReference type="NCBI Taxonomy" id="1314776"/>
    <lineage>
        <taxon>Eukaryota</taxon>
        <taxon>Fungi</taxon>
        <taxon>Dikarya</taxon>
        <taxon>Basidiomycota</taxon>
        <taxon>Agaricomycotina</taxon>
        <taxon>Agaricomycetes</taxon>
        <taxon>Sistotremastrales</taxon>
        <taxon>Sistotremastraceae</taxon>
        <taxon>Sistotremastrum</taxon>
    </lineage>
</organism>
<evidence type="ECO:0000256" key="1">
    <source>
        <dbReference type="SAM" id="MobiDB-lite"/>
    </source>
</evidence>
<feature type="compositionally biased region" description="Basic and acidic residues" evidence="1">
    <location>
        <begin position="144"/>
        <end position="162"/>
    </location>
</feature>
<evidence type="ECO:0000313" key="4">
    <source>
        <dbReference type="Proteomes" id="UP000076798"/>
    </source>
</evidence>
<sequence>MADENELDDEEYIVGKSAAPKTWWLTGRLLMAKHTEVILAARATQDGDWWYGFDQQDSSWEPSANIEGCKRLLASFWDQFPGNPDFPIGKAIPASQTWIKKEREYFAQENAAGTLPNPHPSPQKRITTQSKSDIPQSGPSSSRASEERKSDNSKPKEKERSRFSLNKEISALAFDNPGKSNELVTLGRKRQTRSRRTYATIPISGEEDSDTTTDTSSATSSSSDEQPLKRRRRSSAASSRKTSATPKSHQAPKKHKKHSVRRVSTSSSDLSPEPPANETNAPNVASPSSLFSKSPSPPLADALKKTQALNDNPPPPDSPASISADVPPSPVSIDINTVPGNSRTGSVINETHSVLQVISPVNEDPPVPVASSSAATTKDIQRPGMSSKPSAYVRTSSSQNKPQLKPTARSETSAATLSARLKMSNLEDNMIALGRKSSIDPKRIDTSLGKRKRSDASTASPTVPVAGSSRLAPSARPLQVSSDNNKGTPLEIAKASQSEPLMRPQTRNEDLPIASSPSNTSTLVPHQTLQTNESISMDISPSPPRMANIDLPEPPSVVSPQAENRPPSDIPSVHKFLASIIPEEGSRAMKDQLNNPVTSPNEPNWIWNGTLSFGSGNPCNIQMTGTSVPQSTQRQRLETVMKIYNGRHIELSTCVPVQWNVDILAVYPCLQTAKILARGPSDRDSFGTLVRWMETHNLISLLPLTTAPPNPMVISHLLVFPGGMKHLRERLKLPGGNSTETSLVAALVAQVEPEIHRPRRSAVSPYGTEPGGDLPELTDRILGSEEALARFLGFPNSLLSNITSSSTYNIATIAQEAKPMGEGPILSAHTRAIHALMALRKVPIRDMYTEHPSVLFINCGAKLRRIPGLADRRYKHPEQRFFTYGRSSSIAPDRQGVREIWPHGGLVTFVPGVLIENPLGFRDLLHTIAENPIYDAYLCPAVLGYIIIHLKDEVNTKESLNLLSLIQEIVLENLEEGRLSLASCPPERWQSVSKAEWIERTQANRLRIIQGVDYSRDEANRERAQQLFQDCTDEALDSDLQDEASVTSYIAKDLGRLQMQPAIQDNYRRFIMMMKDGMRTKTEDDLQSRDGIERLNLATFRFSRR</sequence>